<protein>
    <submittedName>
        <fullName evidence="3">Glycosyltransferase family 4 protein</fullName>
    </submittedName>
</protein>
<evidence type="ECO:0000259" key="2">
    <source>
        <dbReference type="Pfam" id="PF13579"/>
    </source>
</evidence>
<organism evidence="3 4">
    <name type="scientific">Phaeocystidibacter luteus</name>
    <dbReference type="NCBI Taxonomy" id="911197"/>
    <lineage>
        <taxon>Bacteria</taxon>
        <taxon>Pseudomonadati</taxon>
        <taxon>Bacteroidota</taxon>
        <taxon>Flavobacteriia</taxon>
        <taxon>Flavobacteriales</taxon>
        <taxon>Phaeocystidibacteraceae</taxon>
        <taxon>Phaeocystidibacter</taxon>
    </lineage>
</organism>
<dbReference type="OrthoDB" id="9790710at2"/>
<dbReference type="PANTHER" id="PTHR12526">
    <property type="entry name" value="GLYCOSYLTRANSFERASE"/>
    <property type="match status" value="1"/>
</dbReference>
<gene>
    <name evidence="3" type="ORF">F8C67_00965</name>
</gene>
<dbReference type="Pfam" id="PF00534">
    <property type="entry name" value="Glycos_transf_1"/>
    <property type="match status" value="1"/>
</dbReference>
<evidence type="ECO:0000313" key="3">
    <source>
        <dbReference type="EMBL" id="KAB2814334.1"/>
    </source>
</evidence>
<keyword evidence="4" id="KW-1185">Reference proteome</keyword>
<proteinExistence type="predicted"/>
<dbReference type="Pfam" id="PF13579">
    <property type="entry name" value="Glyco_trans_4_4"/>
    <property type="match status" value="1"/>
</dbReference>
<dbReference type="GO" id="GO:0016757">
    <property type="term" value="F:glycosyltransferase activity"/>
    <property type="evidence" value="ECO:0007669"/>
    <property type="project" value="InterPro"/>
</dbReference>
<dbReference type="Proteomes" id="UP000468650">
    <property type="component" value="Unassembled WGS sequence"/>
</dbReference>
<accession>A0A6N6RJP8</accession>
<dbReference type="InterPro" id="IPR028098">
    <property type="entry name" value="Glyco_trans_4-like_N"/>
</dbReference>
<dbReference type="SUPFAM" id="SSF53756">
    <property type="entry name" value="UDP-Glycosyltransferase/glycogen phosphorylase"/>
    <property type="match status" value="1"/>
</dbReference>
<dbReference type="RefSeq" id="WP_151666476.1">
    <property type="nucleotide sequence ID" value="NZ_WBVO01000001.1"/>
</dbReference>
<feature type="domain" description="Glycosyltransferase subfamily 4-like N-terminal" evidence="2">
    <location>
        <begin position="31"/>
        <end position="172"/>
    </location>
</feature>
<evidence type="ECO:0000259" key="1">
    <source>
        <dbReference type="Pfam" id="PF00534"/>
    </source>
</evidence>
<comment type="caution">
    <text evidence="3">The sequence shown here is derived from an EMBL/GenBank/DDBJ whole genome shotgun (WGS) entry which is preliminary data.</text>
</comment>
<feature type="domain" description="Glycosyl transferase family 1" evidence="1">
    <location>
        <begin position="196"/>
        <end position="357"/>
    </location>
</feature>
<dbReference type="AlphaFoldDB" id="A0A6N6RJP8"/>
<dbReference type="EMBL" id="WBVO01000001">
    <property type="protein sequence ID" value="KAB2814334.1"/>
    <property type="molecule type" value="Genomic_DNA"/>
</dbReference>
<dbReference type="PANTHER" id="PTHR12526:SF637">
    <property type="entry name" value="GLYCOSYLTRANSFERASE EPSF-RELATED"/>
    <property type="match status" value="1"/>
</dbReference>
<name>A0A6N6RJP8_9FLAO</name>
<dbReference type="InterPro" id="IPR001296">
    <property type="entry name" value="Glyco_trans_1"/>
</dbReference>
<dbReference type="CDD" id="cd03808">
    <property type="entry name" value="GT4_CapM-like"/>
    <property type="match status" value="1"/>
</dbReference>
<sequence>MDKPILVRITTIPISFIGLLRGQLKFMGEFFQVHAVSSKDKELERVANEELATVHGVDMKREPAPINDLKSLFAMRGVLKRIQPHIVHTHTPKAGLIGMAASYFLRTPIRLHTVAGIPWMESTGAKRKVLKFVEKLTYSLATHVYSNSHEMRAFILDNKLAKPEKVSVIANGSSNGIDVSRFDRLPEVMKASAELSEKYKLEGYRVIVFVGRLVKDKGIEELLESYLKLVEHHKIKLLLVGSYEFDRDPLSDWAMDLIQNDSNILTSGFVNDVRPYMAVSEFLAFPSYREGFPNVPMQAGAMGLPSIVSNINGCNEIIEHEKNGLIIPAKSADALHDSMQLLLQNDELLRDMASNSRPMIEDRYDQKVIWNGLLAEYRKHLKNAGIPTV</sequence>
<evidence type="ECO:0000313" key="4">
    <source>
        <dbReference type="Proteomes" id="UP000468650"/>
    </source>
</evidence>
<keyword evidence="3" id="KW-0808">Transferase</keyword>
<reference evidence="3 4" key="1">
    <citation type="submission" date="2019-09" db="EMBL/GenBank/DDBJ databases">
        <title>Genomes of family Cryomorphaceae.</title>
        <authorList>
            <person name="Bowman J.P."/>
        </authorList>
    </citation>
    <scope>NUCLEOTIDE SEQUENCE [LARGE SCALE GENOMIC DNA]</scope>
    <source>
        <strain evidence="3 4">LMG 25704</strain>
    </source>
</reference>
<dbReference type="Gene3D" id="3.40.50.2000">
    <property type="entry name" value="Glycogen Phosphorylase B"/>
    <property type="match status" value="2"/>
</dbReference>